<evidence type="ECO:0000313" key="9">
    <source>
        <dbReference type="Proteomes" id="UP000808337"/>
    </source>
</evidence>
<dbReference type="AlphaFoldDB" id="A0A9D7XQP2"/>
<protein>
    <recommendedName>
        <fullName evidence="5 7">Small ribosomal subunit protein uS14</fullName>
    </recommendedName>
</protein>
<dbReference type="EMBL" id="JADKGY010000029">
    <property type="protein sequence ID" value="MBK9984355.1"/>
    <property type="molecule type" value="Genomic_DNA"/>
</dbReference>
<keyword evidence="3 7" id="KW-0689">Ribosomal protein</keyword>
<dbReference type="GO" id="GO:0006412">
    <property type="term" value="P:translation"/>
    <property type="evidence" value="ECO:0007669"/>
    <property type="project" value="UniProtKB-UniRule"/>
</dbReference>
<dbReference type="GO" id="GO:0019843">
    <property type="term" value="F:rRNA binding"/>
    <property type="evidence" value="ECO:0007669"/>
    <property type="project" value="UniProtKB-UniRule"/>
</dbReference>
<keyword evidence="7" id="KW-0694">RNA-binding</keyword>
<comment type="caution">
    <text evidence="8">The sequence shown here is derived from an EMBL/GenBank/DDBJ whole genome shotgun (WGS) entry which is preliminary data.</text>
</comment>
<accession>A0A9D7XQP2</accession>
<dbReference type="Pfam" id="PF00253">
    <property type="entry name" value="Ribosomal_S14"/>
    <property type="match status" value="1"/>
</dbReference>
<evidence type="ECO:0000256" key="4">
    <source>
        <dbReference type="ARBA" id="ARBA00023274"/>
    </source>
</evidence>
<proteinExistence type="inferred from homology"/>
<dbReference type="GO" id="GO:0015935">
    <property type="term" value="C:small ribosomal subunit"/>
    <property type="evidence" value="ECO:0007669"/>
    <property type="project" value="TreeGrafter"/>
</dbReference>
<comment type="subunit">
    <text evidence="6 7">Part of the 30S ribosomal subunit. Contacts proteins S3 and S10.</text>
</comment>
<dbReference type="InterPro" id="IPR018271">
    <property type="entry name" value="Ribosomal_uS14_CS"/>
</dbReference>
<keyword evidence="7" id="KW-0699">rRNA-binding</keyword>
<evidence type="ECO:0000256" key="1">
    <source>
        <dbReference type="ARBA" id="ARBA00003686"/>
    </source>
</evidence>
<evidence type="ECO:0000313" key="8">
    <source>
        <dbReference type="EMBL" id="MBK9984355.1"/>
    </source>
</evidence>
<evidence type="ECO:0000256" key="5">
    <source>
        <dbReference type="ARBA" id="ARBA00035167"/>
    </source>
</evidence>
<organism evidence="8 9">
    <name type="scientific">Candidatus Opimibacter skivensis</name>
    <dbReference type="NCBI Taxonomy" id="2982028"/>
    <lineage>
        <taxon>Bacteria</taxon>
        <taxon>Pseudomonadati</taxon>
        <taxon>Bacteroidota</taxon>
        <taxon>Saprospiria</taxon>
        <taxon>Saprospirales</taxon>
        <taxon>Saprospiraceae</taxon>
        <taxon>Candidatus Opimibacter</taxon>
    </lineage>
</organism>
<dbReference type="InterPro" id="IPR043140">
    <property type="entry name" value="Ribosomal_uS14_sf"/>
</dbReference>
<dbReference type="SUPFAM" id="SSF57716">
    <property type="entry name" value="Glucocorticoid receptor-like (DNA-binding domain)"/>
    <property type="match status" value="1"/>
</dbReference>
<sequence>MARKSLIAREDKRARLVAKYATLRKQLKEEGKWDELDKLPRNSSKKRLHNRCKLSGRPKGYMRRFGLCRNMFRDMALNGKIPGVTKASW</sequence>
<dbReference type="PANTHER" id="PTHR19836:SF19">
    <property type="entry name" value="SMALL RIBOSOMAL SUBUNIT PROTEIN US14M"/>
    <property type="match status" value="1"/>
</dbReference>
<dbReference type="HAMAP" id="MF_00537">
    <property type="entry name" value="Ribosomal_uS14_1"/>
    <property type="match status" value="1"/>
</dbReference>
<evidence type="ECO:0000256" key="2">
    <source>
        <dbReference type="ARBA" id="ARBA00009083"/>
    </source>
</evidence>
<dbReference type="PROSITE" id="PS00527">
    <property type="entry name" value="RIBOSOMAL_S14"/>
    <property type="match status" value="1"/>
</dbReference>
<name>A0A9D7XQP2_9BACT</name>
<dbReference type="GO" id="GO:0003735">
    <property type="term" value="F:structural constituent of ribosome"/>
    <property type="evidence" value="ECO:0007669"/>
    <property type="project" value="InterPro"/>
</dbReference>
<dbReference type="GO" id="GO:0005737">
    <property type="term" value="C:cytoplasm"/>
    <property type="evidence" value="ECO:0007669"/>
    <property type="project" value="UniProtKB-ARBA"/>
</dbReference>
<dbReference type="PANTHER" id="PTHR19836">
    <property type="entry name" value="30S RIBOSOMAL PROTEIN S14"/>
    <property type="match status" value="1"/>
</dbReference>
<comment type="similarity">
    <text evidence="2 7">Belongs to the universal ribosomal protein uS14 family.</text>
</comment>
<comment type="function">
    <text evidence="1 7">Binds 16S rRNA, required for the assembly of 30S particles and may also be responsible for determining the conformation of the 16S rRNA at the A site.</text>
</comment>
<dbReference type="NCBIfam" id="NF006477">
    <property type="entry name" value="PRK08881.1"/>
    <property type="match status" value="1"/>
</dbReference>
<evidence type="ECO:0000256" key="3">
    <source>
        <dbReference type="ARBA" id="ARBA00022980"/>
    </source>
</evidence>
<evidence type="ECO:0000256" key="6">
    <source>
        <dbReference type="ARBA" id="ARBA00047110"/>
    </source>
</evidence>
<dbReference type="Gene3D" id="4.10.830.10">
    <property type="entry name" value="30s Ribosomal Protein S14, Chain N"/>
    <property type="match status" value="1"/>
</dbReference>
<dbReference type="InterPro" id="IPR001209">
    <property type="entry name" value="Ribosomal_uS14"/>
</dbReference>
<keyword evidence="4 7" id="KW-0687">Ribonucleoprotein</keyword>
<evidence type="ECO:0000256" key="7">
    <source>
        <dbReference type="HAMAP-Rule" id="MF_00537"/>
    </source>
</evidence>
<dbReference type="Proteomes" id="UP000808337">
    <property type="component" value="Unassembled WGS sequence"/>
</dbReference>
<dbReference type="InterPro" id="IPR023036">
    <property type="entry name" value="Ribosomal_uS14_bac/plastid"/>
</dbReference>
<gene>
    <name evidence="7 8" type="primary">rpsN</name>
    <name evidence="8" type="ORF">IPP15_18645</name>
</gene>
<reference evidence="8 9" key="1">
    <citation type="submission" date="2020-10" db="EMBL/GenBank/DDBJ databases">
        <title>Connecting structure to function with the recovery of over 1000 high-quality activated sludge metagenome-assembled genomes encoding full-length rRNA genes using long-read sequencing.</title>
        <authorList>
            <person name="Singleton C.M."/>
            <person name="Petriglieri F."/>
            <person name="Kristensen J.M."/>
            <person name="Kirkegaard R.H."/>
            <person name="Michaelsen T.Y."/>
            <person name="Andersen M.H."/>
            <person name="Karst S.M."/>
            <person name="Dueholm M.S."/>
            <person name="Nielsen P.H."/>
            <person name="Albertsen M."/>
        </authorList>
    </citation>
    <scope>NUCLEOTIDE SEQUENCE [LARGE SCALE GENOMIC DNA]</scope>
    <source>
        <strain evidence="8">Ribe_18-Q3-R11-54_MAXAC.273</strain>
    </source>
</reference>